<keyword evidence="2" id="KW-1185">Reference proteome</keyword>
<evidence type="ECO:0000313" key="1">
    <source>
        <dbReference type="EMBL" id="KAK9731221.1"/>
    </source>
</evidence>
<organism evidence="1 2">
    <name type="scientific">Popillia japonica</name>
    <name type="common">Japanese beetle</name>
    <dbReference type="NCBI Taxonomy" id="7064"/>
    <lineage>
        <taxon>Eukaryota</taxon>
        <taxon>Metazoa</taxon>
        <taxon>Ecdysozoa</taxon>
        <taxon>Arthropoda</taxon>
        <taxon>Hexapoda</taxon>
        <taxon>Insecta</taxon>
        <taxon>Pterygota</taxon>
        <taxon>Neoptera</taxon>
        <taxon>Endopterygota</taxon>
        <taxon>Coleoptera</taxon>
        <taxon>Polyphaga</taxon>
        <taxon>Scarabaeiformia</taxon>
        <taxon>Scarabaeidae</taxon>
        <taxon>Rutelinae</taxon>
        <taxon>Popillia</taxon>
    </lineage>
</organism>
<comment type="caution">
    <text evidence="1">The sequence shown here is derived from an EMBL/GenBank/DDBJ whole genome shotgun (WGS) entry which is preliminary data.</text>
</comment>
<name>A0AAW1LAS5_POPJA</name>
<protein>
    <submittedName>
        <fullName evidence="1">Uncharacterized protein</fullName>
    </submittedName>
</protein>
<dbReference type="Proteomes" id="UP001458880">
    <property type="component" value="Unassembled WGS sequence"/>
</dbReference>
<dbReference type="EMBL" id="JASPKY010000136">
    <property type="protein sequence ID" value="KAK9731221.1"/>
    <property type="molecule type" value="Genomic_DNA"/>
</dbReference>
<dbReference type="AlphaFoldDB" id="A0AAW1LAS5"/>
<accession>A0AAW1LAS5</accession>
<reference evidence="1 2" key="1">
    <citation type="journal article" date="2024" name="BMC Genomics">
        <title>De novo assembly and annotation of Popillia japonica's genome with initial clues to its potential as an invasive pest.</title>
        <authorList>
            <person name="Cucini C."/>
            <person name="Boschi S."/>
            <person name="Funari R."/>
            <person name="Cardaioli E."/>
            <person name="Iannotti N."/>
            <person name="Marturano G."/>
            <person name="Paoli F."/>
            <person name="Bruttini M."/>
            <person name="Carapelli A."/>
            <person name="Frati F."/>
            <person name="Nardi F."/>
        </authorList>
    </citation>
    <scope>NUCLEOTIDE SEQUENCE [LARGE SCALE GENOMIC DNA]</scope>
    <source>
        <strain evidence="1">DMR45628</strain>
    </source>
</reference>
<proteinExistence type="predicted"/>
<gene>
    <name evidence="1" type="ORF">QE152_g13828</name>
</gene>
<evidence type="ECO:0000313" key="2">
    <source>
        <dbReference type="Proteomes" id="UP001458880"/>
    </source>
</evidence>
<sequence length="109" mass="13019">MKLTVKTDWLNDVNISFRKWLQGYELVYLSKKLCFGNWLNDVNISFRKWLQGYELVYLSKKLCFGICAIKITQTLPNRFVEIRDSVLRTQTQVFPNLEDSRIELFLHPE</sequence>